<gene>
    <name evidence="4" type="primary">LOC100210115</name>
</gene>
<proteinExistence type="predicted"/>
<dbReference type="Gene3D" id="1.10.8.10">
    <property type="entry name" value="DNA helicase RuvA subunit, C-terminal domain"/>
    <property type="match status" value="2"/>
</dbReference>
<evidence type="ECO:0000259" key="2">
    <source>
        <dbReference type="PROSITE" id="PS50119"/>
    </source>
</evidence>
<dbReference type="Proteomes" id="UP001652625">
    <property type="component" value="Chromosome 10"/>
</dbReference>
<protein>
    <submittedName>
        <fullName evidence="4">Uncharacterized protein LOC100210115 isoform X4</fullName>
    </submittedName>
</protein>
<evidence type="ECO:0000313" key="3">
    <source>
        <dbReference type="Proteomes" id="UP001652625"/>
    </source>
</evidence>
<keyword evidence="1" id="KW-0479">Metal-binding</keyword>
<sequence>MKCVTHKDKMSVFCETCSAYLCHKCMCEIGHFQHSFLPLEFAYETPISEITDDEANSDLNQDESNVEKLVFQLQDMGFENSYGKLRSLLLMNNCIIENVVEALNIEDIIENNLERHCQKKSNLEESICQLKEMGYDNSNGRLRTLLIMSGCSLDKVFELLSTDFFKY</sequence>
<evidence type="ECO:0000256" key="1">
    <source>
        <dbReference type="PROSITE-ProRule" id="PRU00024"/>
    </source>
</evidence>
<dbReference type="SUPFAM" id="SSF46934">
    <property type="entry name" value="UBA-like"/>
    <property type="match status" value="2"/>
</dbReference>
<reference evidence="4" key="1">
    <citation type="submission" date="2025-08" db="UniProtKB">
        <authorList>
            <consortium name="RefSeq"/>
        </authorList>
    </citation>
    <scope>IDENTIFICATION</scope>
</reference>
<dbReference type="RefSeq" id="XP_065663809.1">
    <property type="nucleotide sequence ID" value="XM_065807737.1"/>
</dbReference>
<evidence type="ECO:0000313" key="4">
    <source>
        <dbReference type="RefSeq" id="XP_065663809.1"/>
    </source>
</evidence>
<keyword evidence="1" id="KW-0862">Zinc</keyword>
<dbReference type="InterPro" id="IPR000315">
    <property type="entry name" value="Znf_B-box"/>
</dbReference>
<accession>A0ABM4CPN8</accession>
<organism evidence="3 4">
    <name type="scientific">Hydra vulgaris</name>
    <name type="common">Hydra</name>
    <name type="synonym">Hydra attenuata</name>
    <dbReference type="NCBI Taxonomy" id="6087"/>
    <lineage>
        <taxon>Eukaryota</taxon>
        <taxon>Metazoa</taxon>
        <taxon>Cnidaria</taxon>
        <taxon>Hydrozoa</taxon>
        <taxon>Hydroidolina</taxon>
        <taxon>Anthoathecata</taxon>
        <taxon>Aplanulata</taxon>
        <taxon>Hydridae</taxon>
        <taxon>Hydra</taxon>
    </lineage>
</organism>
<name>A0ABM4CPN8_HYDVU</name>
<keyword evidence="3" id="KW-1185">Reference proteome</keyword>
<dbReference type="PROSITE" id="PS50119">
    <property type="entry name" value="ZF_BBOX"/>
    <property type="match status" value="1"/>
</dbReference>
<dbReference type="GeneID" id="100210115"/>
<dbReference type="SUPFAM" id="SSF57845">
    <property type="entry name" value="B-box zinc-binding domain"/>
    <property type="match status" value="1"/>
</dbReference>
<dbReference type="InterPro" id="IPR009060">
    <property type="entry name" value="UBA-like_sf"/>
</dbReference>
<keyword evidence="1" id="KW-0863">Zinc-finger</keyword>
<dbReference type="Gene3D" id="3.30.160.60">
    <property type="entry name" value="Classic Zinc Finger"/>
    <property type="match status" value="1"/>
</dbReference>
<feature type="domain" description="B box-type" evidence="2">
    <location>
        <begin position="1"/>
        <end position="39"/>
    </location>
</feature>